<evidence type="ECO:0000256" key="2">
    <source>
        <dbReference type="ARBA" id="ARBA00044777"/>
    </source>
</evidence>
<gene>
    <name evidence="3" type="ORF">SAMN02745120_0256</name>
</gene>
<keyword evidence="1" id="KW-0159">Chromosome partition</keyword>
<evidence type="ECO:0000256" key="1">
    <source>
        <dbReference type="ARBA" id="ARBA00022829"/>
    </source>
</evidence>
<reference evidence="4" key="1">
    <citation type="submission" date="2017-02" db="EMBL/GenBank/DDBJ databases">
        <authorList>
            <person name="Varghese N."/>
            <person name="Submissions S."/>
        </authorList>
    </citation>
    <scope>NUCLEOTIDE SEQUENCE [LARGE SCALE GENOMIC DNA]</scope>
    <source>
        <strain evidence="4">ATCC 35199</strain>
    </source>
</reference>
<dbReference type="Pfam" id="PF02616">
    <property type="entry name" value="SMC_ScpA"/>
    <property type="match status" value="1"/>
</dbReference>
<evidence type="ECO:0000313" key="4">
    <source>
        <dbReference type="Proteomes" id="UP000243406"/>
    </source>
</evidence>
<dbReference type="OrthoDB" id="9811016at2"/>
<dbReference type="RefSeq" id="WP_079588251.1">
    <property type="nucleotide sequence ID" value="NZ_CP154629.1"/>
</dbReference>
<proteinExistence type="predicted"/>
<accession>A0A1T4ZR55</accession>
<protein>
    <recommendedName>
        <fullName evidence="2">Segregation and condensation protein A</fullName>
    </recommendedName>
</protein>
<dbReference type="GO" id="GO:0007059">
    <property type="term" value="P:chromosome segregation"/>
    <property type="evidence" value="ECO:0007669"/>
    <property type="project" value="UniProtKB-KW"/>
</dbReference>
<dbReference type="Gene3D" id="6.10.250.2410">
    <property type="match status" value="1"/>
</dbReference>
<keyword evidence="4" id="KW-1185">Reference proteome</keyword>
<dbReference type="PANTHER" id="PTHR33969">
    <property type="entry name" value="SEGREGATION AND CONDENSATION PROTEIN A"/>
    <property type="match status" value="1"/>
</dbReference>
<dbReference type="PANTHER" id="PTHR33969:SF2">
    <property type="entry name" value="SEGREGATION AND CONDENSATION PROTEIN A"/>
    <property type="match status" value="1"/>
</dbReference>
<evidence type="ECO:0000313" key="3">
    <source>
        <dbReference type="EMBL" id="SKB25156.1"/>
    </source>
</evidence>
<dbReference type="InterPro" id="IPR003768">
    <property type="entry name" value="ScpA"/>
</dbReference>
<dbReference type="Proteomes" id="UP000243406">
    <property type="component" value="Unassembled WGS sequence"/>
</dbReference>
<name>A0A1T4ZR55_9FIRM</name>
<dbReference type="AlphaFoldDB" id="A0A1T4ZR55"/>
<dbReference type="EMBL" id="FUYN01000001">
    <property type="protein sequence ID" value="SKB25156.1"/>
    <property type="molecule type" value="Genomic_DNA"/>
</dbReference>
<organism evidence="3 4">
    <name type="scientific">Acetoanaerobium noterae</name>
    <dbReference type="NCBI Taxonomy" id="745369"/>
    <lineage>
        <taxon>Bacteria</taxon>
        <taxon>Bacillati</taxon>
        <taxon>Bacillota</taxon>
        <taxon>Clostridia</taxon>
        <taxon>Peptostreptococcales</taxon>
        <taxon>Filifactoraceae</taxon>
        <taxon>Acetoanaerobium</taxon>
    </lineage>
</organism>
<sequence length="232" mass="27288">MSYEICVDCYEGPMDLLLDLVSKKKIDIYDISISQITKQYMDTISELNEMNMDIASDFIYMASRLLEIKSKYMLYVGLEEDMEDPRVDLYESIKEYAKFKNAALELNESLMKAPSRYFRPSIEIYYEDVIDLSKISLDDIIKSFPKFKPQEKEIKRDFTRRIISIEDKINEIKSILSEKTSFYFDEIAGEIIKEEKIASMLGILELAKAKEAYLTQSDHLERIHIERWKDIG</sequence>